<reference evidence="11 12" key="1">
    <citation type="submission" date="2021-03" db="EMBL/GenBank/DDBJ databases">
        <title>Sneathiella sp. CAU 1612 isolated from Kang Won-do.</title>
        <authorList>
            <person name="Kim W."/>
        </authorList>
    </citation>
    <scope>NUCLEOTIDE SEQUENCE [LARGE SCALE GENOMIC DNA]</scope>
    <source>
        <strain evidence="11 12">CAU 1612</strain>
    </source>
</reference>
<evidence type="ECO:0000256" key="2">
    <source>
        <dbReference type="ARBA" id="ARBA00012438"/>
    </source>
</evidence>
<keyword evidence="3" id="KW-0597">Phosphoprotein</keyword>
<dbReference type="InterPro" id="IPR003661">
    <property type="entry name" value="HisK_dim/P_dom"/>
</dbReference>
<dbReference type="SUPFAM" id="SSF47384">
    <property type="entry name" value="Homodimeric domain of signal transducing histidine kinase"/>
    <property type="match status" value="1"/>
</dbReference>
<sequence>MALPNPFSGTKRKKTEVDALAVLNALPDPLIVIDDDGYICLTNPAGEEFFGLSSKKLLRMSVNEIVPFDSPLLGLVEQVRTTGDYVSEYSVDLGTPKTGIKNVNLQVSQLYGTSNVMVQIGERTIAAKMDRQLTHRGAARSVTAMAVMLAHEVKNPLSGIRGSAQLLEMNASDADRALTRLICDETDRICALVDRMEAFSDDRPIDRDAVNIHEVLEHVRRVAEAGFGRNIVFREQYDPSLPFVYGNRDQLVQVLLNLIKNAVEAAPDDGGEIILSTAYRHGIRLAIPGAQEKVQLPLEVGVQDNGPGIPEEILPHIFDPFVTTKAGGSGLGLALVAKVVGDHGGIVEFDSSVVGSKVLIRLPVYNFIKTDLE</sequence>
<keyword evidence="4" id="KW-0808">Transferase</keyword>
<dbReference type="PANTHER" id="PTHR43065">
    <property type="entry name" value="SENSOR HISTIDINE KINASE"/>
    <property type="match status" value="1"/>
</dbReference>
<dbReference type="CDD" id="cd00082">
    <property type="entry name" value="HisKA"/>
    <property type="match status" value="1"/>
</dbReference>
<dbReference type="Gene3D" id="1.10.287.130">
    <property type="match status" value="1"/>
</dbReference>
<protein>
    <recommendedName>
        <fullName evidence="2">histidine kinase</fullName>
        <ecNumber evidence="2">2.7.13.3</ecNumber>
    </recommendedName>
</protein>
<dbReference type="Gene3D" id="3.30.450.20">
    <property type="entry name" value="PAS domain"/>
    <property type="match status" value="1"/>
</dbReference>
<evidence type="ECO:0000259" key="9">
    <source>
        <dbReference type="PROSITE" id="PS50109"/>
    </source>
</evidence>
<dbReference type="Pfam" id="PF00989">
    <property type="entry name" value="PAS"/>
    <property type="match status" value="1"/>
</dbReference>
<comment type="catalytic activity">
    <reaction evidence="1">
        <text>ATP + protein L-histidine = ADP + protein N-phospho-L-histidine.</text>
        <dbReference type="EC" id="2.7.13.3"/>
    </reaction>
</comment>
<gene>
    <name evidence="11" type="ORF">J0X12_15155</name>
</gene>
<dbReference type="PROSITE" id="PS50112">
    <property type="entry name" value="PAS"/>
    <property type="match status" value="1"/>
</dbReference>
<keyword evidence="5" id="KW-0547">Nucleotide-binding</keyword>
<dbReference type="InterPro" id="IPR036097">
    <property type="entry name" value="HisK_dim/P_sf"/>
</dbReference>
<evidence type="ECO:0000256" key="6">
    <source>
        <dbReference type="ARBA" id="ARBA00022777"/>
    </source>
</evidence>
<feature type="domain" description="PAS" evidence="10">
    <location>
        <begin position="15"/>
        <end position="58"/>
    </location>
</feature>
<keyword evidence="6" id="KW-0418">Kinase</keyword>
<comment type="caution">
    <text evidence="11">The sequence shown here is derived from an EMBL/GenBank/DDBJ whole genome shotgun (WGS) entry which is preliminary data.</text>
</comment>
<dbReference type="InterPro" id="IPR013767">
    <property type="entry name" value="PAS_fold"/>
</dbReference>
<proteinExistence type="predicted"/>
<keyword evidence="12" id="KW-1185">Reference proteome</keyword>
<dbReference type="InterPro" id="IPR005467">
    <property type="entry name" value="His_kinase_dom"/>
</dbReference>
<dbReference type="RefSeq" id="WP_207047278.1">
    <property type="nucleotide sequence ID" value="NZ_JAFLNC010000005.1"/>
</dbReference>
<dbReference type="EC" id="2.7.13.3" evidence="2"/>
<dbReference type="InterPro" id="IPR004358">
    <property type="entry name" value="Sig_transdc_His_kin-like_C"/>
</dbReference>
<dbReference type="InterPro" id="IPR000014">
    <property type="entry name" value="PAS"/>
</dbReference>
<evidence type="ECO:0000256" key="5">
    <source>
        <dbReference type="ARBA" id="ARBA00022741"/>
    </source>
</evidence>
<evidence type="ECO:0000256" key="4">
    <source>
        <dbReference type="ARBA" id="ARBA00022679"/>
    </source>
</evidence>
<evidence type="ECO:0000256" key="8">
    <source>
        <dbReference type="ARBA" id="ARBA00023012"/>
    </source>
</evidence>
<organism evidence="11 12">
    <name type="scientific">Sneathiella sedimenti</name>
    <dbReference type="NCBI Taxonomy" id="2816034"/>
    <lineage>
        <taxon>Bacteria</taxon>
        <taxon>Pseudomonadati</taxon>
        <taxon>Pseudomonadota</taxon>
        <taxon>Alphaproteobacteria</taxon>
        <taxon>Sneathiellales</taxon>
        <taxon>Sneathiellaceae</taxon>
        <taxon>Sneathiella</taxon>
    </lineage>
</organism>
<dbReference type="InterPro" id="IPR003594">
    <property type="entry name" value="HATPase_dom"/>
</dbReference>
<evidence type="ECO:0000256" key="1">
    <source>
        <dbReference type="ARBA" id="ARBA00000085"/>
    </source>
</evidence>
<dbReference type="Proteomes" id="UP000664761">
    <property type="component" value="Unassembled WGS sequence"/>
</dbReference>
<dbReference type="Pfam" id="PF02518">
    <property type="entry name" value="HATPase_c"/>
    <property type="match status" value="1"/>
</dbReference>
<dbReference type="InterPro" id="IPR036890">
    <property type="entry name" value="HATPase_C_sf"/>
</dbReference>
<keyword evidence="8" id="KW-0902">Two-component regulatory system</keyword>
<dbReference type="InterPro" id="IPR035965">
    <property type="entry name" value="PAS-like_dom_sf"/>
</dbReference>
<evidence type="ECO:0000313" key="12">
    <source>
        <dbReference type="Proteomes" id="UP000664761"/>
    </source>
</evidence>
<accession>A0ABS3FAI7</accession>
<evidence type="ECO:0000313" key="11">
    <source>
        <dbReference type="EMBL" id="MBO0334962.1"/>
    </source>
</evidence>
<dbReference type="CDD" id="cd00130">
    <property type="entry name" value="PAS"/>
    <property type="match status" value="1"/>
</dbReference>
<dbReference type="PROSITE" id="PS50109">
    <property type="entry name" value="HIS_KIN"/>
    <property type="match status" value="1"/>
</dbReference>
<dbReference type="PRINTS" id="PR00344">
    <property type="entry name" value="BCTRLSENSOR"/>
</dbReference>
<evidence type="ECO:0000256" key="7">
    <source>
        <dbReference type="ARBA" id="ARBA00022840"/>
    </source>
</evidence>
<dbReference type="PANTHER" id="PTHR43065:SF10">
    <property type="entry name" value="PEROXIDE STRESS-ACTIVATED HISTIDINE KINASE MAK3"/>
    <property type="match status" value="1"/>
</dbReference>
<evidence type="ECO:0000259" key="10">
    <source>
        <dbReference type="PROSITE" id="PS50112"/>
    </source>
</evidence>
<dbReference type="Pfam" id="PF00512">
    <property type="entry name" value="HisKA"/>
    <property type="match status" value="1"/>
</dbReference>
<dbReference type="Gene3D" id="3.30.565.10">
    <property type="entry name" value="Histidine kinase-like ATPase, C-terminal domain"/>
    <property type="match status" value="1"/>
</dbReference>
<dbReference type="EMBL" id="JAFLNC010000005">
    <property type="protein sequence ID" value="MBO0334962.1"/>
    <property type="molecule type" value="Genomic_DNA"/>
</dbReference>
<name>A0ABS3FAI7_9PROT</name>
<evidence type="ECO:0000256" key="3">
    <source>
        <dbReference type="ARBA" id="ARBA00022553"/>
    </source>
</evidence>
<keyword evidence="7" id="KW-0067">ATP-binding</keyword>
<dbReference type="SUPFAM" id="SSF55785">
    <property type="entry name" value="PYP-like sensor domain (PAS domain)"/>
    <property type="match status" value="1"/>
</dbReference>
<dbReference type="SMART" id="SM00388">
    <property type="entry name" value="HisKA"/>
    <property type="match status" value="1"/>
</dbReference>
<dbReference type="SMART" id="SM00091">
    <property type="entry name" value="PAS"/>
    <property type="match status" value="1"/>
</dbReference>
<dbReference type="NCBIfam" id="TIGR00229">
    <property type="entry name" value="sensory_box"/>
    <property type="match status" value="1"/>
</dbReference>
<dbReference type="SMART" id="SM00387">
    <property type="entry name" value="HATPase_c"/>
    <property type="match status" value="1"/>
</dbReference>
<feature type="domain" description="Histidine kinase" evidence="9">
    <location>
        <begin position="148"/>
        <end position="366"/>
    </location>
</feature>
<dbReference type="SUPFAM" id="SSF55874">
    <property type="entry name" value="ATPase domain of HSP90 chaperone/DNA topoisomerase II/histidine kinase"/>
    <property type="match status" value="1"/>
</dbReference>